<dbReference type="PROSITE" id="PS50093">
    <property type="entry name" value="PKD"/>
    <property type="match status" value="1"/>
</dbReference>
<dbReference type="InterPro" id="IPR035986">
    <property type="entry name" value="PKD_dom_sf"/>
</dbReference>
<dbReference type="Proteomes" id="UP000184509">
    <property type="component" value="Unassembled WGS sequence"/>
</dbReference>
<evidence type="ECO:0000313" key="2">
    <source>
        <dbReference type="EMBL" id="SHF27309.1"/>
    </source>
</evidence>
<dbReference type="InterPro" id="IPR000601">
    <property type="entry name" value="PKD_dom"/>
</dbReference>
<protein>
    <recommendedName>
        <fullName evidence="1">PKD domain-containing protein</fullName>
    </recommendedName>
</protein>
<dbReference type="PROSITE" id="PS51257">
    <property type="entry name" value="PROKAR_LIPOPROTEIN"/>
    <property type="match status" value="1"/>
</dbReference>
<dbReference type="EMBL" id="FQTV01000006">
    <property type="protein sequence ID" value="SHF27309.1"/>
    <property type="molecule type" value="Genomic_DNA"/>
</dbReference>
<name>A0A1M5AAL0_9BACE</name>
<dbReference type="STRING" id="1297750.SAMN05444405_106204"/>
<evidence type="ECO:0000259" key="1">
    <source>
        <dbReference type="PROSITE" id="PS50093"/>
    </source>
</evidence>
<dbReference type="OrthoDB" id="5381604at2"/>
<dbReference type="RefSeq" id="WP_073400924.1">
    <property type="nucleotide sequence ID" value="NZ_FQTV01000006.1"/>
</dbReference>
<gene>
    <name evidence="2" type="ORF">SAMN05444405_106204</name>
</gene>
<dbReference type="AlphaFoldDB" id="A0A1M5AAL0"/>
<sequence>MKNIIKYSLWAIVTVFALTSCDPQESTDYALGETPTENQLSFTATPSTSNSNIIDFANTSEINGVAVWNLGNGSNAKGEAASSKYPMAGTYTVTMTLYTSGGSATISKAITIAKNDFSLLNTPMYNALTGGASNLQGKTWVFDQYNDGHFGVGPAGGDSPSWWSCPAGGKDGSSLYTQEFTFTQVGVKMTWKNNGSVYTNANGAAGLKALGYGNAVLNPTVGDYDVVYQPKASYTFNLNEADKTITLSDGAFFGHYAGTSTYKIITLTDDVMYIKCVSTVESGNGWWYRLVPKEKNVKPVVPLKAIALNDNFESATNTLAFVPQDMGTHTSANYSNPSPMGLNTSSKVYLYEKSSAFYSNLSYTVSGYKFDLSKVNKVRMKVFIPSYNNYDDTFATAGDWVTINQLQSQVAVKLQNNGLGGNAYTTQTEIVKANLAKDKWLSLEFDFSTVKDRTDYDKIVIQFGAEGHAAPGIFFFDDFSFSE</sequence>
<accession>A0A1M5AAL0</accession>
<dbReference type="Pfam" id="PF00801">
    <property type="entry name" value="PKD"/>
    <property type="match status" value="1"/>
</dbReference>
<organism evidence="2 3">
    <name type="scientific">Bacteroides luti</name>
    <dbReference type="NCBI Taxonomy" id="1297750"/>
    <lineage>
        <taxon>Bacteria</taxon>
        <taxon>Pseudomonadati</taxon>
        <taxon>Bacteroidota</taxon>
        <taxon>Bacteroidia</taxon>
        <taxon>Bacteroidales</taxon>
        <taxon>Bacteroidaceae</taxon>
        <taxon>Bacteroides</taxon>
    </lineage>
</organism>
<reference evidence="2 3" key="1">
    <citation type="submission" date="2016-11" db="EMBL/GenBank/DDBJ databases">
        <authorList>
            <person name="Jaros S."/>
            <person name="Januszkiewicz K."/>
            <person name="Wedrychowicz H."/>
        </authorList>
    </citation>
    <scope>NUCLEOTIDE SEQUENCE [LARGE SCALE GENOMIC DNA]</scope>
    <source>
        <strain evidence="2 3">DSM 26991</strain>
    </source>
</reference>
<feature type="domain" description="PKD" evidence="1">
    <location>
        <begin position="68"/>
        <end position="112"/>
    </location>
</feature>
<proteinExistence type="predicted"/>
<evidence type="ECO:0000313" key="3">
    <source>
        <dbReference type="Proteomes" id="UP000184509"/>
    </source>
</evidence>
<dbReference type="InterPro" id="IPR013783">
    <property type="entry name" value="Ig-like_fold"/>
</dbReference>
<dbReference type="SUPFAM" id="SSF49299">
    <property type="entry name" value="PKD domain"/>
    <property type="match status" value="1"/>
</dbReference>
<dbReference type="Gene3D" id="2.60.40.10">
    <property type="entry name" value="Immunoglobulins"/>
    <property type="match status" value="1"/>
</dbReference>
<dbReference type="Gene3D" id="2.60.120.260">
    <property type="entry name" value="Galactose-binding domain-like"/>
    <property type="match status" value="1"/>
</dbReference>
<keyword evidence="3" id="KW-1185">Reference proteome</keyword>